<reference evidence="4 5" key="1">
    <citation type="journal article" date="2023" name="J. Hered.">
        <title>Chromosome-level genome of the wood stork (Mycteria americana) provides insight into avian chromosome evolution.</title>
        <authorList>
            <person name="Flamio R. Jr."/>
            <person name="Ramstad K.M."/>
        </authorList>
    </citation>
    <scope>NUCLEOTIDE SEQUENCE [LARGE SCALE GENOMIC DNA]</scope>
    <source>
        <strain evidence="4">JAX WOST 10</strain>
    </source>
</reference>
<dbReference type="GO" id="GO:0006508">
    <property type="term" value="P:proteolysis"/>
    <property type="evidence" value="ECO:0007669"/>
    <property type="project" value="UniProtKB-KW"/>
</dbReference>
<dbReference type="InterPro" id="IPR028889">
    <property type="entry name" value="USP"/>
</dbReference>
<dbReference type="FunFam" id="3.90.70.10:FF:000119">
    <property type="entry name" value="Ubiquitin specific peptidase 36"/>
    <property type="match status" value="1"/>
</dbReference>
<dbReference type="GO" id="GO:0005634">
    <property type="term" value="C:nucleus"/>
    <property type="evidence" value="ECO:0007669"/>
    <property type="project" value="TreeGrafter"/>
</dbReference>
<dbReference type="Pfam" id="PF00443">
    <property type="entry name" value="UCH"/>
    <property type="match status" value="1"/>
</dbReference>
<dbReference type="InterPro" id="IPR038765">
    <property type="entry name" value="Papain-like_cys_pep_sf"/>
</dbReference>
<comment type="similarity">
    <text evidence="1">Belongs to the peptidase C19 family.</text>
</comment>
<dbReference type="SUPFAM" id="SSF54001">
    <property type="entry name" value="Cysteine proteinases"/>
    <property type="match status" value="1"/>
</dbReference>
<dbReference type="GO" id="GO:0005829">
    <property type="term" value="C:cytosol"/>
    <property type="evidence" value="ECO:0007669"/>
    <property type="project" value="TreeGrafter"/>
</dbReference>
<feature type="region of interest" description="Disordered" evidence="2">
    <location>
        <begin position="444"/>
        <end position="554"/>
    </location>
</feature>
<protein>
    <recommendedName>
        <fullName evidence="1">Ubiquitin carboxyl-terminal hydrolase</fullName>
        <ecNumber evidence="1">3.4.19.12</ecNumber>
    </recommendedName>
</protein>
<dbReference type="PANTHER" id="PTHR24006:SF727">
    <property type="entry name" value="UBIQUITIN CARBOXYL-TERMINAL HYDROLASE 42"/>
    <property type="match status" value="1"/>
</dbReference>
<evidence type="ECO:0000313" key="5">
    <source>
        <dbReference type="Proteomes" id="UP001333110"/>
    </source>
</evidence>
<name>A0AAN7MTI7_MYCAM</name>
<dbReference type="CDD" id="cd02661">
    <property type="entry name" value="Peptidase_C19E"/>
    <property type="match status" value="1"/>
</dbReference>
<dbReference type="InterPro" id="IPR050164">
    <property type="entry name" value="Peptidase_C19"/>
</dbReference>
<feature type="region of interest" description="Disordered" evidence="2">
    <location>
        <begin position="573"/>
        <end position="609"/>
    </location>
</feature>
<keyword evidence="1" id="KW-0378">Hydrolase</keyword>
<dbReference type="Proteomes" id="UP001333110">
    <property type="component" value="Unassembled WGS sequence"/>
</dbReference>
<dbReference type="InterPro" id="IPR001394">
    <property type="entry name" value="Peptidase_C19_UCH"/>
</dbReference>
<evidence type="ECO:0000256" key="2">
    <source>
        <dbReference type="SAM" id="MobiDB-lite"/>
    </source>
</evidence>
<feature type="compositionally biased region" description="Basic and acidic residues" evidence="2">
    <location>
        <begin position="585"/>
        <end position="594"/>
    </location>
</feature>
<comment type="catalytic activity">
    <reaction evidence="1">
        <text>Thiol-dependent hydrolysis of ester, thioester, amide, peptide and isopeptide bonds formed by the C-terminal Gly of ubiquitin (a 76-residue protein attached to proteins as an intracellular targeting signal).</text>
        <dbReference type="EC" id="3.4.19.12"/>
    </reaction>
</comment>
<dbReference type="EMBL" id="JAUNZN010000018">
    <property type="protein sequence ID" value="KAK4811211.1"/>
    <property type="molecule type" value="Genomic_DNA"/>
</dbReference>
<proteinExistence type="inferred from homology"/>
<dbReference type="EC" id="3.4.19.12" evidence="1"/>
<feature type="compositionally biased region" description="Basic and acidic residues" evidence="2">
    <location>
        <begin position="449"/>
        <end position="465"/>
    </location>
</feature>
<dbReference type="GO" id="GO:0042981">
    <property type="term" value="P:regulation of apoptotic process"/>
    <property type="evidence" value="ECO:0007669"/>
    <property type="project" value="TreeGrafter"/>
</dbReference>
<gene>
    <name evidence="4" type="ORF">QYF61_021282</name>
</gene>
<keyword evidence="5" id="KW-1185">Reference proteome</keyword>
<organism evidence="4 5">
    <name type="scientific">Mycteria americana</name>
    <name type="common">Wood stork</name>
    <dbReference type="NCBI Taxonomy" id="33587"/>
    <lineage>
        <taxon>Eukaryota</taxon>
        <taxon>Metazoa</taxon>
        <taxon>Chordata</taxon>
        <taxon>Craniata</taxon>
        <taxon>Vertebrata</taxon>
        <taxon>Euteleostomi</taxon>
        <taxon>Archelosauria</taxon>
        <taxon>Archosauria</taxon>
        <taxon>Dinosauria</taxon>
        <taxon>Saurischia</taxon>
        <taxon>Theropoda</taxon>
        <taxon>Coelurosauria</taxon>
        <taxon>Aves</taxon>
        <taxon>Neognathae</taxon>
        <taxon>Neoaves</taxon>
        <taxon>Aequornithes</taxon>
        <taxon>Ciconiiformes</taxon>
        <taxon>Ciconiidae</taxon>
        <taxon>Mycteria</taxon>
    </lineage>
</organism>
<evidence type="ECO:0000256" key="1">
    <source>
        <dbReference type="RuleBase" id="RU366025"/>
    </source>
</evidence>
<feature type="compositionally biased region" description="Low complexity" evidence="2">
    <location>
        <begin position="595"/>
        <end position="609"/>
    </location>
</feature>
<accession>A0AAN7MTI7</accession>
<dbReference type="PROSITE" id="PS50235">
    <property type="entry name" value="USP_3"/>
    <property type="match status" value="1"/>
</dbReference>
<dbReference type="GO" id="GO:0016579">
    <property type="term" value="P:protein deubiquitination"/>
    <property type="evidence" value="ECO:0007669"/>
    <property type="project" value="InterPro"/>
</dbReference>
<comment type="caution">
    <text evidence="4">The sequence shown here is derived from an EMBL/GenBank/DDBJ whole genome shotgun (WGS) entry which is preliminary data.</text>
</comment>
<feature type="domain" description="USP" evidence="3">
    <location>
        <begin position="39"/>
        <end position="340"/>
    </location>
</feature>
<keyword evidence="1" id="KW-0833">Ubl conjugation pathway</keyword>
<dbReference type="GO" id="GO:0004843">
    <property type="term" value="F:cysteine-type deubiquitinase activity"/>
    <property type="evidence" value="ECO:0007669"/>
    <property type="project" value="UniProtKB-UniRule"/>
</dbReference>
<dbReference type="InterPro" id="IPR018200">
    <property type="entry name" value="USP_CS"/>
</dbReference>
<sequence>MATTGNDSSIAEGMALRERILFPPEKLCMDWQQSQRAGAGLHNLGNMCFLNSVLQCLTYTPSLANYLLSHEHSQSCCQQGFCMMRIMEAHINDVLHSSASAIQPRAVISVFTRIGEHFEPGRQEDAHEFLRYTVDAMQRACLSGSSDLDTSSQATTIVHQIFGGFLRSRVMCLSCKADSNSYEAFLDIPLDIKAASSVTAALEGFVKPEQLDGENCFKCSKCDKMVAASKRFTIHCVPKVLTLCLKRFGDFTGGKIGKVVKYPEYLDLRPYTSQTAGEPLLYALYAVLVHRGGSCCAGHYFCYTKASNGLWYKMNDTSVDGCGIDTVLRQQAYLLFYVRCSDLRTGEGAYSSLAPSYARSFLSRGGATASRRKGQDLFTALFAGHGGGHGGLWGGQQLLCKSQQEPANPGRCTGGICRLAMPHLVRQARHRLLHVQKATCPVPCQPCDRVQHTMGEDNNKEERRFSPSSRCQRNSARERARSRSPQGGNDLHSWFVENTDYDHSAGRRRRRTSPPSHQRAPRDNIAPRPSNASLQLAPAPTKQSLPRQRERSRSPWLGNDLRSWFVDTMSYDHSAGRRRRTSHPSCDRTARDDTAPGPSNASSRSAPACRAAQEQTLLRQRERSRSPLWGSDCHSWFVVATDYDLSAGRRRRVSQEMQDGQTLGRRQW</sequence>
<evidence type="ECO:0000259" key="3">
    <source>
        <dbReference type="PROSITE" id="PS50235"/>
    </source>
</evidence>
<dbReference type="AlphaFoldDB" id="A0AAN7MTI7"/>
<dbReference type="Gene3D" id="3.90.70.10">
    <property type="entry name" value="Cysteine proteinases"/>
    <property type="match status" value="1"/>
</dbReference>
<evidence type="ECO:0000313" key="4">
    <source>
        <dbReference type="EMBL" id="KAK4811211.1"/>
    </source>
</evidence>
<keyword evidence="1" id="KW-0788">Thiol protease</keyword>
<dbReference type="PANTHER" id="PTHR24006">
    <property type="entry name" value="UBIQUITIN CARBOXYL-TERMINAL HYDROLASE"/>
    <property type="match status" value="1"/>
</dbReference>
<dbReference type="PROSITE" id="PS00972">
    <property type="entry name" value="USP_1"/>
    <property type="match status" value="1"/>
</dbReference>
<dbReference type="PROSITE" id="PS00973">
    <property type="entry name" value="USP_2"/>
    <property type="match status" value="1"/>
</dbReference>
<keyword evidence="1" id="KW-0645">Protease</keyword>